<comment type="caution">
    <text evidence="3">The sequence shown here is derived from an EMBL/GenBank/DDBJ whole genome shotgun (WGS) entry which is preliminary data.</text>
</comment>
<protein>
    <recommendedName>
        <fullName evidence="5">Secreted protein</fullName>
    </recommendedName>
</protein>
<evidence type="ECO:0000256" key="2">
    <source>
        <dbReference type="SAM" id="SignalP"/>
    </source>
</evidence>
<keyword evidence="2" id="KW-0732">Signal</keyword>
<feature type="signal peptide" evidence="2">
    <location>
        <begin position="1"/>
        <end position="19"/>
    </location>
</feature>
<dbReference type="EMBL" id="JARJCW010000027">
    <property type="protein sequence ID" value="KAJ7210861.1"/>
    <property type="molecule type" value="Genomic_DNA"/>
</dbReference>
<proteinExistence type="predicted"/>
<accession>A0AAD6YFQ6</accession>
<organism evidence="3 4">
    <name type="scientific">Mycena pura</name>
    <dbReference type="NCBI Taxonomy" id="153505"/>
    <lineage>
        <taxon>Eukaryota</taxon>
        <taxon>Fungi</taxon>
        <taxon>Dikarya</taxon>
        <taxon>Basidiomycota</taxon>
        <taxon>Agaricomycotina</taxon>
        <taxon>Agaricomycetes</taxon>
        <taxon>Agaricomycetidae</taxon>
        <taxon>Agaricales</taxon>
        <taxon>Marasmiineae</taxon>
        <taxon>Mycenaceae</taxon>
        <taxon>Mycena</taxon>
    </lineage>
</organism>
<evidence type="ECO:0008006" key="5">
    <source>
        <dbReference type="Google" id="ProtNLM"/>
    </source>
</evidence>
<evidence type="ECO:0000313" key="3">
    <source>
        <dbReference type="EMBL" id="KAJ7210861.1"/>
    </source>
</evidence>
<sequence>MHFFSVAYILCAVILAAMASPSAAPAPPATHNSDGPAPAAPSSTPKAHTPDNFAPLKIVNETLLPHIDIEDETNHGQPKSGGCVVA</sequence>
<feature type="chain" id="PRO_5041928837" description="Secreted protein" evidence="2">
    <location>
        <begin position="20"/>
        <end position="86"/>
    </location>
</feature>
<gene>
    <name evidence="3" type="ORF">GGX14DRAFT_565456</name>
</gene>
<feature type="region of interest" description="Disordered" evidence="1">
    <location>
        <begin position="22"/>
        <end position="52"/>
    </location>
</feature>
<reference evidence="3" key="1">
    <citation type="submission" date="2023-03" db="EMBL/GenBank/DDBJ databases">
        <title>Massive genome expansion in bonnet fungi (Mycena s.s.) driven by repeated elements and novel gene families across ecological guilds.</title>
        <authorList>
            <consortium name="Lawrence Berkeley National Laboratory"/>
            <person name="Harder C.B."/>
            <person name="Miyauchi S."/>
            <person name="Viragh M."/>
            <person name="Kuo A."/>
            <person name="Thoen E."/>
            <person name="Andreopoulos B."/>
            <person name="Lu D."/>
            <person name="Skrede I."/>
            <person name="Drula E."/>
            <person name="Henrissat B."/>
            <person name="Morin E."/>
            <person name="Kohler A."/>
            <person name="Barry K."/>
            <person name="LaButti K."/>
            <person name="Morin E."/>
            <person name="Salamov A."/>
            <person name="Lipzen A."/>
            <person name="Mereny Z."/>
            <person name="Hegedus B."/>
            <person name="Baldrian P."/>
            <person name="Stursova M."/>
            <person name="Weitz H."/>
            <person name="Taylor A."/>
            <person name="Grigoriev I.V."/>
            <person name="Nagy L.G."/>
            <person name="Martin F."/>
            <person name="Kauserud H."/>
        </authorList>
    </citation>
    <scope>NUCLEOTIDE SEQUENCE</scope>
    <source>
        <strain evidence="3">9144</strain>
    </source>
</reference>
<name>A0AAD6YFQ6_9AGAR</name>
<dbReference type="AlphaFoldDB" id="A0AAD6YFQ6"/>
<feature type="compositionally biased region" description="Low complexity" evidence="1">
    <location>
        <begin position="36"/>
        <end position="47"/>
    </location>
</feature>
<evidence type="ECO:0000313" key="4">
    <source>
        <dbReference type="Proteomes" id="UP001219525"/>
    </source>
</evidence>
<evidence type="ECO:0000256" key="1">
    <source>
        <dbReference type="SAM" id="MobiDB-lite"/>
    </source>
</evidence>
<dbReference type="Proteomes" id="UP001219525">
    <property type="component" value="Unassembled WGS sequence"/>
</dbReference>
<keyword evidence="4" id="KW-1185">Reference proteome</keyword>